<dbReference type="PROSITE" id="PS51892">
    <property type="entry name" value="SUBTILASE"/>
    <property type="match status" value="1"/>
</dbReference>
<dbReference type="PANTHER" id="PTHR43806">
    <property type="entry name" value="PEPTIDASE S8"/>
    <property type="match status" value="1"/>
</dbReference>
<dbReference type="Proteomes" id="UP000823750">
    <property type="component" value="Unassembled WGS sequence"/>
</dbReference>
<dbReference type="InterPro" id="IPR050131">
    <property type="entry name" value="Peptidase_S8_subtilisin-like"/>
</dbReference>
<dbReference type="GO" id="GO:0004252">
    <property type="term" value="F:serine-type endopeptidase activity"/>
    <property type="evidence" value="ECO:0007669"/>
    <property type="project" value="UniProtKB-UniRule"/>
</dbReference>
<name>A0A9D9J0W0_9BACT</name>
<comment type="caution">
    <text evidence="8">The sequence shown here is derived from an EMBL/GenBank/DDBJ whole genome shotgun (WGS) entry which is preliminary data.</text>
</comment>
<evidence type="ECO:0000313" key="8">
    <source>
        <dbReference type="EMBL" id="MBO8485063.1"/>
    </source>
</evidence>
<evidence type="ECO:0000313" key="9">
    <source>
        <dbReference type="Proteomes" id="UP000823750"/>
    </source>
</evidence>
<organism evidence="8 9">
    <name type="scientific">Candidatus Cryptobacteroides excrementavium</name>
    <dbReference type="NCBI Taxonomy" id="2840759"/>
    <lineage>
        <taxon>Bacteria</taxon>
        <taxon>Pseudomonadati</taxon>
        <taxon>Bacteroidota</taxon>
        <taxon>Bacteroidia</taxon>
        <taxon>Bacteroidales</taxon>
        <taxon>Candidatus Cryptobacteroides</taxon>
    </lineage>
</organism>
<feature type="active site" description="Charge relay system" evidence="5 6">
    <location>
        <position position="293"/>
    </location>
</feature>
<dbReference type="InterPro" id="IPR023828">
    <property type="entry name" value="Peptidase_S8_Ser-AS"/>
</dbReference>
<dbReference type="SUPFAM" id="SSF52743">
    <property type="entry name" value="Subtilisin-like"/>
    <property type="match status" value="1"/>
</dbReference>
<dbReference type="Pfam" id="PF00082">
    <property type="entry name" value="Peptidase_S8"/>
    <property type="match status" value="1"/>
</dbReference>
<protein>
    <submittedName>
        <fullName evidence="8">S8 family serine peptidase</fullName>
    </submittedName>
</protein>
<evidence type="ECO:0000259" key="7">
    <source>
        <dbReference type="Pfam" id="PF00082"/>
    </source>
</evidence>
<dbReference type="InterPro" id="IPR036852">
    <property type="entry name" value="Peptidase_S8/S53_dom_sf"/>
</dbReference>
<dbReference type="InterPro" id="IPR022398">
    <property type="entry name" value="Peptidase_S8_His-AS"/>
</dbReference>
<evidence type="ECO:0000256" key="2">
    <source>
        <dbReference type="ARBA" id="ARBA00022670"/>
    </source>
</evidence>
<dbReference type="InterPro" id="IPR000209">
    <property type="entry name" value="Peptidase_S8/S53_dom"/>
</dbReference>
<dbReference type="PROSITE" id="PS51257">
    <property type="entry name" value="PROKAR_LIPOPROTEIN"/>
    <property type="match status" value="1"/>
</dbReference>
<accession>A0A9D9J0W0</accession>
<dbReference type="GO" id="GO:0006508">
    <property type="term" value="P:proteolysis"/>
    <property type="evidence" value="ECO:0007669"/>
    <property type="project" value="UniProtKB-KW"/>
</dbReference>
<gene>
    <name evidence="8" type="ORF">IAB78_01380</name>
</gene>
<feature type="active site" description="Charge relay system" evidence="5 6">
    <location>
        <position position="496"/>
    </location>
</feature>
<dbReference type="PROSITE" id="PS00137">
    <property type="entry name" value="SUBTILASE_HIS"/>
    <property type="match status" value="1"/>
</dbReference>
<sequence length="687" mass="72980">MRYTNRFLTLAAILLVSCTAERLNDPSVPDAGQKVSEKICNTSENAEEGVLIAKFCNEAIPYLEQTASMTTKSGAPATRSGIASVDEILAGLEVTSLERVFPKTEKFEANTRAAGLHRWYRVGFDKSQNLDEAASMLAQVAEISTIQFNKKVEKCFAGEAVPFDGDIPGPVTRSSLIVESDFNDPQISWQWHYINNADQAVSSTARRGIDINVVNAWKLTDGDPRVRVAVIDEGVKYTHPDLAANMWTNESPTMEAPYNGQDIHGWNFADNGPITWDKETTNNFGQKETDSGHGTHVAGTIAAVNNNATGVAGVAGGDGTPDSGVKIMSCQVFSAGASSTDQSVSSAIKYAADHGAAILQCSYGFNRTDLESERDYMQTAPLEREALDYFMNPAGTAGGGNTCTIFSDGGGIAIYAAGNENLSRSNFPGGYHDCISVTAVGPDGLPAYYTNYGPGCNIAAPGGETTGHSGAEKAGVLSTLVSEVNGSDYGYMQGTSMACPHVSGVAALGLSYACENNIEIDKETFKSMLLTSVNDIDSRLEGNKGTMNLDNYKGKMGIGLIDAYQLLMQLKGTPCLKISTDKVETITLTQYFGGSAADLTYTGVEMVDEFGQPDDDVLVNLGMPTRPVMENGQLRIKCTKPGVGHIKVTAIAGGNRPGSEAILGGMEVTKEFAVIVRDNGASNGGWL</sequence>
<dbReference type="AlphaFoldDB" id="A0A9D9J0W0"/>
<comment type="similarity">
    <text evidence="1 6">Belongs to the peptidase S8 family.</text>
</comment>
<reference evidence="8" key="2">
    <citation type="journal article" date="2021" name="PeerJ">
        <title>Extensive microbial diversity within the chicken gut microbiome revealed by metagenomics and culture.</title>
        <authorList>
            <person name="Gilroy R."/>
            <person name="Ravi A."/>
            <person name="Getino M."/>
            <person name="Pursley I."/>
            <person name="Horton D.L."/>
            <person name="Alikhan N.F."/>
            <person name="Baker D."/>
            <person name="Gharbi K."/>
            <person name="Hall N."/>
            <person name="Watson M."/>
            <person name="Adriaenssens E.M."/>
            <person name="Foster-Nyarko E."/>
            <person name="Jarju S."/>
            <person name="Secka A."/>
            <person name="Antonio M."/>
            <person name="Oren A."/>
            <person name="Chaudhuri R.R."/>
            <person name="La Ragione R."/>
            <person name="Hildebrand F."/>
            <person name="Pallen M.J."/>
        </authorList>
    </citation>
    <scope>NUCLEOTIDE SEQUENCE</scope>
    <source>
        <strain evidence="8">B2-16538</strain>
    </source>
</reference>
<dbReference type="PROSITE" id="PS00138">
    <property type="entry name" value="SUBTILASE_SER"/>
    <property type="match status" value="1"/>
</dbReference>
<evidence type="ECO:0000256" key="1">
    <source>
        <dbReference type="ARBA" id="ARBA00011073"/>
    </source>
</evidence>
<keyword evidence="4 6" id="KW-0720">Serine protease</keyword>
<evidence type="ECO:0000256" key="4">
    <source>
        <dbReference type="ARBA" id="ARBA00022825"/>
    </source>
</evidence>
<reference evidence="8" key="1">
    <citation type="submission" date="2020-10" db="EMBL/GenBank/DDBJ databases">
        <authorList>
            <person name="Gilroy R."/>
        </authorList>
    </citation>
    <scope>NUCLEOTIDE SEQUENCE</scope>
    <source>
        <strain evidence="8">B2-16538</strain>
    </source>
</reference>
<dbReference type="PRINTS" id="PR00723">
    <property type="entry name" value="SUBTILISIN"/>
</dbReference>
<feature type="active site" description="Charge relay system" evidence="5 6">
    <location>
        <position position="232"/>
    </location>
</feature>
<proteinExistence type="inferred from homology"/>
<keyword evidence="2 6" id="KW-0645">Protease</keyword>
<evidence type="ECO:0000256" key="6">
    <source>
        <dbReference type="PROSITE-ProRule" id="PRU01240"/>
    </source>
</evidence>
<feature type="domain" description="Peptidase S8/S53" evidence="7">
    <location>
        <begin position="226"/>
        <end position="534"/>
    </location>
</feature>
<keyword evidence="3 6" id="KW-0378">Hydrolase</keyword>
<evidence type="ECO:0000256" key="3">
    <source>
        <dbReference type="ARBA" id="ARBA00022801"/>
    </source>
</evidence>
<dbReference type="Gene3D" id="3.40.50.200">
    <property type="entry name" value="Peptidase S8/S53 domain"/>
    <property type="match status" value="1"/>
</dbReference>
<dbReference type="InterPro" id="IPR015500">
    <property type="entry name" value="Peptidase_S8_subtilisin-rel"/>
</dbReference>
<evidence type="ECO:0000256" key="5">
    <source>
        <dbReference type="PIRSR" id="PIRSR615500-1"/>
    </source>
</evidence>
<dbReference type="EMBL" id="JADILX010000025">
    <property type="protein sequence ID" value="MBO8485063.1"/>
    <property type="molecule type" value="Genomic_DNA"/>
</dbReference>
<dbReference type="PANTHER" id="PTHR43806:SF11">
    <property type="entry name" value="CEREVISIN-RELATED"/>
    <property type="match status" value="1"/>
</dbReference>